<comment type="caution">
    <text evidence="1">The sequence shown here is derived from an EMBL/GenBank/DDBJ whole genome shotgun (WGS) entry which is preliminary data.</text>
</comment>
<protein>
    <submittedName>
        <fullName evidence="1">Uncharacterized protein</fullName>
    </submittedName>
</protein>
<dbReference type="RefSeq" id="WP_160596212.1">
    <property type="nucleotide sequence ID" value="NZ_WTYI01000001.1"/>
</dbReference>
<reference evidence="1 2" key="1">
    <citation type="submission" date="2019-12" db="EMBL/GenBank/DDBJ databases">
        <title>Genomic-based taxomic classification of the family Erythrobacteraceae.</title>
        <authorList>
            <person name="Xu L."/>
        </authorList>
    </citation>
    <scope>NUCLEOTIDE SEQUENCE [LARGE SCALE GENOMIC DNA]</scope>
    <source>
        <strain evidence="1 2">JCM 12189</strain>
    </source>
</reference>
<keyword evidence="2" id="KW-1185">Reference proteome</keyword>
<gene>
    <name evidence="1" type="ORF">GRI34_12530</name>
</gene>
<dbReference type="Proteomes" id="UP000432727">
    <property type="component" value="Unassembled WGS sequence"/>
</dbReference>
<dbReference type="AlphaFoldDB" id="A0A6I4TMR0"/>
<dbReference type="OrthoDB" id="7605081at2"/>
<accession>A0A6I4TMR0</accession>
<evidence type="ECO:0000313" key="1">
    <source>
        <dbReference type="EMBL" id="MXO97244.1"/>
    </source>
</evidence>
<name>A0A6I4TMR0_9SPHN</name>
<sequence length="421" mass="49139">MTVSYKPKWQKSGNLSRLLRELNEGTELNENGGITFTASDHQDLFFLLADSVTSTSDLTRRDLSGISYRSFIELRKQGEVKLKPLLAEISRRSNELLSSERIQHTMWSHMRLKRMAFHPGCRFEFDGVRIRTVARLPKWLRLSEYFISGIGRINPNELSFFGYVIATTDARNENEASEKIFAALDVFFAVANTRNRSLEMWVQRRPTAKFWLGPYQFFFAKRKFLGNDRLWSNPSFDKREWELFPTDARKFNENAPGVRRALSKLEIHPLRKPLEEALRFVSEGMVSADLAFRLMRFWSAAESLYSIRDQKTSMSVIIDRMVFADGDEKWLTKSKLQRAYEIRNEYVHRGSSAGDDSPLVQHLREVILSFLYYILFNGDDIESHEELLMMLDLPKDVEALTRRATAIERRRLIQDTGRHRA</sequence>
<organism evidence="1 2">
    <name type="scientific">Qipengyuania aquimaris</name>
    <dbReference type="NCBI Taxonomy" id="255984"/>
    <lineage>
        <taxon>Bacteria</taxon>
        <taxon>Pseudomonadati</taxon>
        <taxon>Pseudomonadota</taxon>
        <taxon>Alphaproteobacteria</taxon>
        <taxon>Sphingomonadales</taxon>
        <taxon>Erythrobacteraceae</taxon>
        <taxon>Qipengyuania</taxon>
    </lineage>
</organism>
<evidence type="ECO:0000313" key="2">
    <source>
        <dbReference type="Proteomes" id="UP000432727"/>
    </source>
</evidence>
<proteinExistence type="predicted"/>
<dbReference type="EMBL" id="WTYI01000001">
    <property type="protein sequence ID" value="MXO97244.1"/>
    <property type="molecule type" value="Genomic_DNA"/>
</dbReference>